<evidence type="ECO:0000256" key="2">
    <source>
        <dbReference type="ARBA" id="ARBA00022771"/>
    </source>
</evidence>
<feature type="compositionally biased region" description="Acidic residues" evidence="6">
    <location>
        <begin position="475"/>
        <end position="498"/>
    </location>
</feature>
<dbReference type="SUPFAM" id="SSF48695">
    <property type="entry name" value="Multiheme cytochromes"/>
    <property type="match status" value="1"/>
</dbReference>
<dbReference type="PROSITE" id="PS51266">
    <property type="entry name" value="ZF_CHY"/>
    <property type="match status" value="1"/>
</dbReference>
<evidence type="ECO:0000313" key="10">
    <source>
        <dbReference type="Proteomes" id="UP000324767"/>
    </source>
</evidence>
<proteinExistence type="predicted"/>
<dbReference type="SMART" id="SM00356">
    <property type="entry name" value="ZnF_C3H1"/>
    <property type="match status" value="1"/>
</dbReference>
<keyword evidence="1 5" id="KW-0479">Metal-binding</keyword>
<dbReference type="Pfam" id="PF00642">
    <property type="entry name" value="zf-CCCH"/>
    <property type="match status" value="1"/>
</dbReference>
<dbReference type="InterPro" id="IPR036280">
    <property type="entry name" value="Multihaem_cyt_sf"/>
</dbReference>
<comment type="caution">
    <text evidence="9">The sequence shown here is derived from an EMBL/GenBank/DDBJ whole genome shotgun (WGS) entry which is preliminary data.</text>
</comment>
<feature type="zinc finger region" description="C3H1-type" evidence="5">
    <location>
        <begin position="46"/>
        <end position="74"/>
    </location>
</feature>
<organism evidence="9 10">
    <name type="scientific">Lasallia pustulata</name>
    <dbReference type="NCBI Taxonomy" id="136370"/>
    <lineage>
        <taxon>Eukaryota</taxon>
        <taxon>Fungi</taxon>
        <taxon>Dikarya</taxon>
        <taxon>Ascomycota</taxon>
        <taxon>Pezizomycotina</taxon>
        <taxon>Lecanoromycetes</taxon>
        <taxon>OSLEUM clade</taxon>
        <taxon>Umbilicariomycetidae</taxon>
        <taxon>Umbilicariales</taxon>
        <taxon>Umbilicariaceae</taxon>
        <taxon>Lasallia</taxon>
    </lineage>
</organism>
<dbReference type="InterPro" id="IPR037274">
    <property type="entry name" value="Znf_CHY_sf"/>
</dbReference>
<feature type="region of interest" description="Disordered" evidence="6">
    <location>
        <begin position="1"/>
        <end position="49"/>
    </location>
</feature>
<sequence>MDSQAAITLPGTPGLDTVDSGTASSAGSVLASPSPSPSTVTPRPAPKKKARCRYFATRNGCRAGDACPFSHDPLTANDHQTEVQAPKGKSQQRPIVSKDVVSNEVLGAPQQARRYDPGPVATSRLVPKPISQTQIEDPREFQVRQLRRRYSPTEKTEDNGSTFIFKMPPSDPDFPFDIVALECALHVPLAYPKVGKPSLRVTNKEMGRGYQINVEKGFDALIEKSPQATLLTLMTALDKQLEALLTEQKAETVKIMPNIAPGTRDRRHESPASVPQITKDSPEEPASVQRIQHYTQEQLENARSRRELETRQLEARLGRLPLFGKSSDGIVYTVPIEPRKPGDLPVPLMLAKKVNLFVPLLYPLQCCRIEIQDVTRDAAANTENSFDVRAKQVPETTLMGQINYLSQNMHIMTAKTVLKSSTEVPNVPSVESLQLEDAPTLQVAPTSQTEEYRSHIQLIPRPPEWALNDAANEHDDTDYSDSYDSGDESADEAGEENTDIVPESSSAAPERGILLSFPFLELYGVELLELVSLCITIKCERCKDFMDISNLRTSAARSESCKKCTSTLSIGYRRELMHANSVRAGYIDLDGCSVVDMLPSNFIPTCSECSTPYTSPGIVSVRGESSMATCRECHRKMTFKIPEVKFLLVSAAAVRANRAPPRKKTKENLGIVAGQELPRRGRCKHYSKSYRWFRFSCCSKVFPCDKCHDAEGDHPNEHANRMICGFCSREQNYRPEDCGLCHADLTKKQGSGFWEGGKGTRDKTRMSRKDPRKYKRRPGGKLKT</sequence>
<dbReference type="EMBL" id="VXIT01000004">
    <property type="protein sequence ID" value="KAA6413237.1"/>
    <property type="molecule type" value="Genomic_DNA"/>
</dbReference>
<dbReference type="Proteomes" id="UP000324767">
    <property type="component" value="Unassembled WGS sequence"/>
</dbReference>
<protein>
    <recommendedName>
        <fullName evidence="11">Zinc finger, CCCH-type</fullName>
    </recommendedName>
</protein>
<dbReference type="GO" id="GO:0008270">
    <property type="term" value="F:zinc ion binding"/>
    <property type="evidence" value="ECO:0007669"/>
    <property type="project" value="UniProtKB-KW"/>
</dbReference>
<feature type="region of interest" description="Disordered" evidence="6">
    <location>
        <begin position="750"/>
        <end position="784"/>
    </location>
</feature>
<accession>A0A5M8PWA9</accession>
<dbReference type="InterPro" id="IPR008913">
    <property type="entry name" value="Znf_CHY"/>
</dbReference>
<dbReference type="InterPro" id="IPR036855">
    <property type="entry name" value="Znf_CCCH_sf"/>
</dbReference>
<feature type="domain" description="CHY-type" evidence="8">
    <location>
        <begin position="676"/>
        <end position="743"/>
    </location>
</feature>
<reference evidence="9 10" key="1">
    <citation type="submission" date="2019-09" db="EMBL/GenBank/DDBJ databases">
        <title>The hologenome of the rock-dwelling lichen Lasallia pustulata.</title>
        <authorList>
            <person name="Greshake Tzovaras B."/>
            <person name="Segers F."/>
            <person name="Bicker A."/>
            <person name="Dal Grande F."/>
            <person name="Otte J."/>
            <person name="Hankeln T."/>
            <person name="Schmitt I."/>
            <person name="Ebersberger I."/>
        </authorList>
    </citation>
    <scope>NUCLEOTIDE SEQUENCE [LARGE SCALE GENOMIC DNA]</scope>
    <source>
        <strain evidence="9">A1-1</strain>
    </source>
</reference>
<evidence type="ECO:0000313" key="9">
    <source>
        <dbReference type="EMBL" id="KAA6413237.1"/>
    </source>
</evidence>
<feature type="region of interest" description="Disordered" evidence="6">
    <location>
        <begin position="467"/>
        <end position="505"/>
    </location>
</feature>
<dbReference type="AlphaFoldDB" id="A0A5M8PWA9"/>
<evidence type="ECO:0000256" key="1">
    <source>
        <dbReference type="ARBA" id="ARBA00022723"/>
    </source>
</evidence>
<feature type="domain" description="C3H1-type" evidence="7">
    <location>
        <begin position="46"/>
        <end position="74"/>
    </location>
</feature>
<gene>
    <name evidence="9" type="ORF">FRX48_02981</name>
</gene>
<feature type="compositionally biased region" description="Basic and acidic residues" evidence="6">
    <location>
        <begin position="758"/>
        <end position="769"/>
    </location>
</feature>
<feature type="region of interest" description="Disordered" evidence="6">
    <location>
        <begin position="261"/>
        <end position="287"/>
    </location>
</feature>
<dbReference type="InterPro" id="IPR000571">
    <property type="entry name" value="Znf_CCCH"/>
</dbReference>
<feature type="compositionally biased region" description="Low complexity" evidence="6">
    <location>
        <begin position="23"/>
        <end position="42"/>
    </location>
</feature>
<evidence type="ECO:0000259" key="8">
    <source>
        <dbReference type="PROSITE" id="PS51266"/>
    </source>
</evidence>
<evidence type="ECO:0000259" key="7">
    <source>
        <dbReference type="PROSITE" id="PS50103"/>
    </source>
</evidence>
<evidence type="ECO:0008006" key="11">
    <source>
        <dbReference type="Google" id="ProtNLM"/>
    </source>
</evidence>
<name>A0A5M8PWA9_9LECA</name>
<evidence type="ECO:0000256" key="3">
    <source>
        <dbReference type="ARBA" id="ARBA00022833"/>
    </source>
</evidence>
<dbReference type="SUPFAM" id="SSF161219">
    <property type="entry name" value="CHY zinc finger-like"/>
    <property type="match status" value="1"/>
</dbReference>
<evidence type="ECO:0000256" key="5">
    <source>
        <dbReference type="PROSITE-ProRule" id="PRU00723"/>
    </source>
</evidence>
<evidence type="ECO:0000256" key="6">
    <source>
        <dbReference type="SAM" id="MobiDB-lite"/>
    </source>
</evidence>
<evidence type="ECO:0000256" key="4">
    <source>
        <dbReference type="PROSITE-ProRule" id="PRU00601"/>
    </source>
</evidence>
<dbReference type="PROSITE" id="PS50103">
    <property type="entry name" value="ZF_C3H1"/>
    <property type="match status" value="1"/>
</dbReference>
<dbReference type="Pfam" id="PF05495">
    <property type="entry name" value="zf-CHY"/>
    <property type="match status" value="1"/>
</dbReference>
<dbReference type="Gene3D" id="4.10.1000.10">
    <property type="entry name" value="Zinc finger, CCCH-type"/>
    <property type="match status" value="1"/>
</dbReference>
<feature type="compositionally biased region" description="Basic residues" evidence="6">
    <location>
        <begin position="770"/>
        <end position="784"/>
    </location>
</feature>
<keyword evidence="3 5" id="KW-0862">Zinc</keyword>
<keyword evidence="2 4" id="KW-0863">Zinc-finger</keyword>
<dbReference type="OrthoDB" id="10253329at2759"/>
<dbReference type="SUPFAM" id="SSF90229">
    <property type="entry name" value="CCCH zinc finger"/>
    <property type="match status" value="1"/>
</dbReference>